<evidence type="ECO:0000313" key="4">
    <source>
        <dbReference type="Proteomes" id="UP000053477"/>
    </source>
</evidence>
<dbReference type="InParanoid" id="A0A0H2RZ75"/>
<keyword evidence="1" id="KW-0175">Coiled coil</keyword>
<feature type="compositionally biased region" description="Polar residues" evidence="2">
    <location>
        <begin position="558"/>
        <end position="571"/>
    </location>
</feature>
<feature type="coiled-coil region" evidence="1">
    <location>
        <begin position="868"/>
        <end position="902"/>
    </location>
</feature>
<keyword evidence="4" id="KW-1185">Reference proteome</keyword>
<dbReference type="OrthoDB" id="3258282at2759"/>
<dbReference type="Proteomes" id="UP000053477">
    <property type="component" value="Unassembled WGS sequence"/>
</dbReference>
<evidence type="ECO:0000256" key="1">
    <source>
        <dbReference type="SAM" id="Coils"/>
    </source>
</evidence>
<protein>
    <submittedName>
        <fullName evidence="3">Uncharacterized protein</fullName>
    </submittedName>
</protein>
<proteinExistence type="predicted"/>
<gene>
    <name evidence="3" type="ORF">SCHPADRAFT_887311</name>
</gene>
<dbReference type="EMBL" id="KQ085909">
    <property type="protein sequence ID" value="KLO17039.1"/>
    <property type="molecule type" value="Genomic_DNA"/>
</dbReference>
<feature type="compositionally biased region" description="Low complexity" evidence="2">
    <location>
        <begin position="812"/>
        <end position="821"/>
    </location>
</feature>
<feature type="compositionally biased region" description="Low complexity" evidence="2">
    <location>
        <begin position="789"/>
        <end position="798"/>
    </location>
</feature>
<feature type="compositionally biased region" description="Low complexity" evidence="2">
    <location>
        <begin position="268"/>
        <end position="298"/>
    </location>
</feature>
<reference evidence="3 4" key="1">
    <citation type="submission" date="2015-04" db="EMBL/GenBank/DDBJ databases">
        <title>Complete genome sequence of Schizopora paradoxa KUC8140, a cosmopolitan wood degrader in East Asia.</title>
        <authorList>
            <consortium name="DOE Joint Genome Institute"/>
            <person name="Min B."/>
            <person name="Park H."/>
            <person name="Jang Y."/>
            <person name="Kim J.-J."/>
            <person name="Kim K.H."/>
            <person name="Pangilinan J."/>
            <person name="Lipzen A."/>
            <person name="Riley R."/>
            <person name="Grigoriev I.V."/>
            <person name="Spatafora J.W."/>
            <person name="Choi I.-G."/>
        </authorList>
    </citation>
    <scope>NUCLEOTIDE SEQUENCE [LARGE SCALE GENOMIC DNA]</scope>
    <source>
        <strain evidence="3 4">KUC8140</strain>
    </source>
</reference>
<evidence type="ECO:0000256" key="2">
    <source>
        <dbReference type="SAM" id="MobiDB-lite"/>
    </source>
</evidence>
<accession>A0A0H2RZ75</accession>
<feature type="region of interest" description="Disordered" evidence="2">
    <location>
        <begin position="1"/>
        <end position="31"/>
    </location>
</feature>
<feature type="compositionally biased region" description="Polar residues" evidence="2">
    <location>
        <begin position="318"/>
        <end position="331"/>
    </location>
</feature>
<evidence type="ECO:0000313" key="3">
    <source>
        <dbReference type="EMBL" id="KLO17039.1"/>
    </source>
</evidence>
<feature type="compositionally biased region" description="Low complexity" evidence="2">
    <location>
        <begin position="678"/>
        <end position="692"/>
    </location>
</feature>
<name>A0A0H2RZ75_9AGAM</name>
<feature type="region of interest" description="Disordered" evidence="2">
    <location>
        <begin position="752"/>
        <end position="828"/>
    </location>
</feature>
<feature type="region of interest" description="Disordered" evidence="2">
    <location>
        <begin position="146"/>
        <end position="514"/>
    </location>
</feature>
<feature type="compositionally biased region" description="Low complexity" evidence="2">
    <location>
        <begin position="716"/>
        <end position="728"/>
    </location>
</feature>
<dbReference type="AlphaFoldDB" id="A0A0H2RZ75"/>
<feature type="compositionally biased region" description="Polar residues" evidence="2">
    <location>
        <begin position="367"/>
        <end position="381"/>
    </location>
</feature>
<sequence length="910" mass="100115">MSTTTVPRSRMSYLDSRSVRGQLDGPESSPRNGWRFVQCTDKHNELRVLIPPRTSLIYDSLLRTEKNEMAKGDVASQELKYIRHLKDRMIRKCHRLSNWIPPADPSSARPQEVYAPGDFRLKEMEQWWLFKQLPAEEDMAMRLRSSHLRVRRKSSSGSKPTPTSKPPAPTTTTAPAPRSRRPSRNAPQPESHAPKSVQAPDVVHIPPKVSSRESGSKAAKAGVVVPPREKKVSSTSRDANPPPTGTPRKLQKRPPNVVLQDNRSQNIMPPMSVVSPPASVDSRQSLPPKRPSSPRNSSAVGSPHYVSEAPSAMRSPATPANFNYTSYFEQTSPKPPSASPGASRRLSNGAPAHSPPAMNPTMKLMQQYGSQYGTSASSNSPPRVAMNGMMGTSQDTSSSYVRSRQGSEDRSPIPIPQQIPGYPSSGSSRHTVSPKTAPSRTYDAQVDDSYNRRQQRASSMPLPQNTDFYPSLDASMNSPPLADRAHGRRATVDNGYTHERAASHRSHLGPVPLVDNGQGRFSYYKQTSYPQAIPGLTSHSRPMSAASPSASAGLVFEQRTSPSLTQASSVPHTHRGSADIGSQNNVRKSKEAGGSPPRFDVSPKVPGRSPQQQQVQPQRTSINQSSPYPIVVEAMPSPPIVIYRGGPYAQPQPEHHMSPSPPVSVPFPDSRQPYAPISLSRPSPSSSRRSSLQAVGPESQSDSFNSGLEFGDQEPSRPVSRLSSVSDPVIPDASLLVEAAVLRGREKPFRPRLYDYASSESPLGSDEESEDDSDEDDDGRPARPRSRGSIRSVRSSRSAGDPGPSILKRSGSRCSQRSSKSVRLDIPEDQQAVQQVRLLQDEVYDAGMKVEEARRRWDRGEEGAEIAFKDAQRSLRDMYARLREKEEAFRRLQATKKSERQAKEYVNRYV</sequence>
<feature type="compositionally biased region" description="Polar residues" evidence="2">
    <location>
        <begin position="390"/>
        <end position="404"/>
    </location>
</feature>
<feature type="compositionally biased region" description="Polar residues" evidence="2">
    <location>
        <begin position="424"/>
        <end position="439"/>
    </location>
</feature>
<feature type="compositionally biased region" description="Polar residues" evidence="2">
    <location>
        <begin position="456"/>
        <end position="478"/>
    </location>
</feature>
<feature type="region of interest" description="Disordered" evidence="2">
    <location>
        <begin position="643"/>
        <end position="728"/>
    </location>
</feature>
<organism evidence="3 4">
    <name type="scientific">Schizopora paradoxa</name>
    <dbReference type="NCBI Taxonomy" id="27342"/>
    <lineage>
        <taxon>Eukaryota</taxon>
        <taxon>Fungi</taxon>
        <taxon>Dikarya</taxon>
        <taxon>Basidiomycota</taxon>
        <taxon>Agaricomycotina</taxon>
        <taxon>Agaricomycetes</taxon>
        <taxon>Hymenochaetales</taxon>
        <taxon>Schizoporaceae</taxon>
        <taxon>Schizopora</taxon>
    </lineage>
</organism>
<feature type="region of interest" description="Disordered" evidence="2">
    <location>
        <begin position="534"/>
        <end position="631"/>
    </location>
</feature>
<feature type="compositionally biased region" description="Acidic residues" evidence="2">
    <location>
        <begin position="765"/>
        <end position="778"/>
    </location>
</feature>